<comment type="caution">
    <text evidence="1">The sequence shown here is derived from an EMBL/GenBank/DDBJ whole genome shotgun (WGS) entry which is preliminary data.</text>
</comment>
<accession>A0ACB7YC73</accession>
<evidence type="ECO:0000313" key="1">
    <source>
        <dbReference type="EMBL" id="KAH7851043.1"/>
    </source>
</evidence>
<reference evidence="1 2" key="1">
    <citation type="journal article" date="2021" name="Hortic Res">
        <title>High-quality reference genome and annotation aids understanding of berry development for evergreen blueberry (Vaccinium darrowii).</title>
        <authorList>
            <person name="Yu J."/>
            <person name="Hulse-Kemp A.M."/>
            <person name="Babiker E."/>
            <person name="Staton M."/>
        </authorList>
    </citation>
    <scope>NUCLEOTIDE SEQUENCE [LARGE SCALE GENOMIC DNA]</scope>
    <source>
        <strain evidence="2">cv. NJ 8807/NJ 8810</strain>
        <tissue evidence="1">Young leaf</tissue>
    </source>
</reference>
<dbReference type="Proteomes" id="UP000828048">
    <property type="component" value="Chromosome 8"/>
</dbReference>
<protein>
    <submittedName>
        <fullName evidence="1">Uncharacterized protein</fullName>
    </submittedName>
</protein>
<name>A0ACB7YC73_9ERIC</name>
<dbReference type="EMBL" id="CM037158">
    <property type="protein sequence ID" value="KAH7851043.1"/>
    <property type="molecule type" value="Genomic_DNA"/>
</dbReference>
<sequence>MEYQQRKTNVFMFPWLAHGHILPFLELAKTLSKRNFNIYLCSTPVNLSCIQKKLGEKYANSITLVEIQVPTLPGLPQNYHTTKNLPPHLMPTLKTAFDRSANDFSKLLETLKPDLLIYDTIQPWAPIIASKHDIPAVAFVATSATMTSFMLHRYKNPGTKFPFKDIYLNDHEDSNLVHLLQSSENYYKGKNRFFECLKRSCGMILIKSLREIEGKYVDHLSLLAKKKIVPVGPLVEATTNSTEDDHLNIIKWLNKKGFGSTVFVSFGSEYYLSKEEMEEMAHGLELSGVNFIWVLRFPLGEKISVEEAMPKGFLERVGERGLIIQEWAPQVKILEHPNVGGFVSHCGWSSIMEGIKYCVPIIAVPMHLDQPVNARLLTEVGVGVEVKRDGNGKIVREEVAKVVKEVVVDKSGDVVRKKEMDLREKARMREEELMDGVVEELLQLCRKRKKRPQLNGLLMDNVIEMTSNVVLL</sequence>
<evidence type="ECO:0000313" key="2">
    <source>
        <dbReference type="Proteomes" id="UP000828048"/>
    </source>
</evidence>
<gene>
    <name evidence="1" type="ORF">Vadar_006519</name>
</gene>
<keyword evidence="2" id="KW-1185">Reference proteome</keyword>
<proteinExistence type="predicted"/>
<organism evidence="1 2">
    <name type="scientific">Vaccinium darrowii</name>
    <dbReference type="NCBI Taxonomy" id="229202"/>
    <lineage>
        <taxon>Eukaryota</taxon>
        <taxon>Viridiplantae</taxon>
        <taxon>Streptophyta</taxon>
        <taxon>Embryophyta</taxon>
        <taxon>Tracheophyta</taxon>
        <taxon>Spermatophyta</taxon>
        <taxon>Magnoliopsida</taxon>
        <taxon>eudicotyledons</taxon>
        <taxon>Gunneridae</taxon>
        <taxon>Pentapetalae</taxon>
        <taxon>asterids</taxon>
        <taxon>Ericales</taxon>
        <taxon>Ericaceae</taxon>
        <taxon>Vaccinioideae</taxon>
        <taxon>Vaccinieae</taxon>
        <taxon>Vaccinium</taxon>
    </lineage>
</organism>